<proteinExistence type="predicted"/>
<feature type="region of interest" description="Disordered" evidence="1">
    <location>
        <begin position="134"/>
        <end position="193"/>
    </location>
</feature>
<sequence>MNSYDAYLRSKGTYHNQRNFHESNYNSKLRSLMSYSDESMDGNSFVPLDHDHDSKFPSIDSKNVDKVHKKRLRSSICSSESSSGADLIDEDSMEIPAMKSEALTIRSYNTLKPSSSTYPRKVIIKSVDIKLTSIYKPKSRPRQRRRRRRRRFPRSERNNFFRENEFIPQKQSSSHFPRNRDHHSSSDQQKNEDHKLKYLYEDYSSENVHKTWKPLPLSESRKLFEYALDKYHGKFRSI</sequence>
<comment type="caution">
    <text evidence="2">The sequence shown here is derived from an EMBL/GenBank/DDBJ whole genome shotgun (WGS) entry which is preliminary data.</text>
</comment>
<dbReference type="EMBL" id="CAJOAY010000872">
    <property type="protein sequence ID" value="CAF3751342.1"/>
    <property type="molecule type" value="Genomic_DNA"/>
</dbReference>
<dbReference type="Proteomes" id="UP000663881">
    <property type="component" value="Unassembled WGS sequence"/>
</dbReference>
<feature type="compositionally biased region" description="Basic residues" evidence="1">
    <location>
        <begin position="137"/>
        <end position="152"/>
    </location>
</feature>
<feature type="compositionally biased region" description="Basic and acidic residues" evidence="1">
    <location>
        <begin position="153"/>
        <end position="165"/>
    </location>
</feature>
<dbReference type="AlphaFoldDB" id="A0A818YL28"/>
<evidence type="ECO:0000313" key="2">
    <source>
        <dbReference type="EMBL" id="CAF3751342.1"/>
    </source>
</evidence>
<feature type="compositionally biased region" description="Basic and acidic residues" evidence="1">
    <location>
        <begin position="178"/>
        <end position="193"/>
    </location>
</feature>
<accession>A0A818YL28</accession>
<name>A0A818YL28_9BILA</name>
<protein>
    <submittedName>
        <fullName evidence="2">Uncharacterized protein</fullName>
    </submittedName>
</protein>
<organism evidence="2 3">
    <name type="scientific">Adineta steineri</name>
    <dbReference type="NCBI Taxonomy" id="433720"/>
    <lineage>
        <taxon>Eukaryota</taxon>
        <taxon>Metazoa</taxon>
        <taxon>Spiralia</taxon>
        <taxon>Gnathifera</taxon>
        <taxon>Rotifera</taxon>
        <taxon>Eurotatoria</taxon>
        <taxon>Bdelloidea</taxon>
        <taxon>Adinetida</taxon>
        <taxon>Adinetidae</taxon>
        <taxon>Adineta</taxon>
    </lineage>
</organism>
<evidence type="ECO:0000313" key="3">
    <source>
        <dbReference type="Proteomes" id="UP000663881"/>
    </source>
</evidence>
<gene>
    <name evidence="2" type="ORF">OKA104_LOCUS15701</name>
</gene>
<reference evidence="2" key="1">
    <citation type="submission" date="2021-02" db="EMBL/GenBank/DDBJ databases">
        <authorList>
            <person name="Nowell W R."/>
        </authorList>
    </citation>
    <scope>NUCLEOTIDE SEQUENCE</scope>
</reference>
<evidence type="ECO:0000256" key="1">
    <source>
        <dbReference type="SAM" id="MobiDB-lite"/>
    </source>
</evidence>